<keyword evidence="1" id="KW-0175">Coiled coil</keyword>
<protein>
    <submittedName>
        <fullName evidence="2">Uncharacterized protein</fullName>
    </submittedName>
</protein>
<name>A0A448ZYU4_METSV</name>
<geneLocation type="plasmid" evidence="2">
    <name>2</name>
</geneLocation>
<reference evidence="2" key="1">
    <citation type="submission" date="2019-01" db="EMBL/GenBank/DDBJ databases">
        <authorList>
            <consortium name="Pathogen Informatics"/>
        </authorList>
    </citation>
    <scope>NUCLEOTIDE SEQUENCE [LARGE SCALE GENOMIC DNA]</scope>
    <source>
        <strain evidence="2">NCTC10113</strain>
    </source>
</reference>
<keyword evidence="2" id="KW-0614">Plasmid</keyword>
<dbReference type="RefSeq" id="WP_156909648.1">
    <property type="nucleotide sequence ID" value="NZ_BPLW01000001.1"/>
</dbReference>
<accession>A0A448ZYU4</accession>
<organism evidence="2">
    <name type="scientific">Metamycoplasma salivarium</name>
    <name type="common">Mycoplasma salivarium</name>
    <dbReference type="NCBI Taxonomy" id="2124"/>
    <lineage>
        <taxon>Bacteria</taxon>
        <taxon>Bacillati</taxon>
        <taxon>Mycoplasmatota</taxon>
        <taxon>Mycoplasmoidales</taxon>
        <taxon>Metamycoplasmataceae</taxon>
        <taxon>Metamycoplasma</taxon>
    </lineage>
</organism>
<proteinExistence type="predicted"/>
<evidence type="ECO:0000313" key="2">
    <source>
        <dbReference type="EMBL" id="VEU56449.1"/>
    </source>
</evidence>
<evidence type="ECO:0000256" key="1">
    <source>
        <dbReference type="SAM" id="Coils"/>
    </source>
</evidence>
<sequence>MESYELNEKLLNNLYDRAINEINKRNETLEAKKNILTTKCTIITLIC</sequence>
<dbReference type="AlphaFoldDB" id="A0A448ZYU4"/>
<feature type="coiled-coil region" evidence="1">
    <location>
        <begin position="1"/>
        <end position="39"/>
    </location>
</feature>
<dbReference type="EMBL" id="LR214939">
    <property type="protein sequence ID" value="VEU56449.1"/>
    <property type="molecule type" value="Genomic_DNA"/>
</dbReference>
<gene>
    <name evidence="2" type="ORF">NCTC10113_01358</name>
</gene>